<reference evidence="2 3" key="1">
    <citation type="submission" date="2018-06" db="EMBL/GenBank/DDBJ databases">
        <title>Genomic Encyclopedia of Archaeal and Bacterial Type Strains, Phase II (KMG-II): from individual species to whole genera.</title>
        <authorList>
            <person name="Goeker M."/>
        </authorList>
    </citation>
    <scope>NUCLEOTIDE SEQUENCE [LARGE SCALE GENOMIC DNA]</scope>
    <source>
        <strain evidence="2 3">DSM 27372</strain>
    </source>
</reference>
<feature type="chain" id="PRO_5016363073" description="Outer membrane protein with beta-barrel domain" evidence="1">
    <location>
        <begin position="20"/>
        <end position="235"/>
    </location>
</feature>
<accession>A0A318UGE3</accession>
<comment type="caution">
    <text evidence="2">The sequence shown here is derived from an EMBL/GenBank/DDBJ whole genome shotgun (WGS) entry which is preliminary data.</text>
</comment>
<proteinExistence type="predicted"/>
<protein>
    <recommendedName>
        <fullName evidence="4">Outer membrane protein with beta-barrel domain</fullName>
    </recommendedName>
</protein>
<gene>
    <name evidence="2" type="ORF">B0O44_10215</name>
</gene>
<name>A0A318UGE3_9SPHI</name>
<sequence>MKQILLIFSFITLSLTVFSQQNGDYNYSIVVRGFSYAQMPKILNQSNSNNYLKAYFNGGMIKFNDNQFSYRISGNYLTRSDEFFNNCNNCELVKGNLKDYAFKLGFEKNLTYTAVQPYFAIDLGYRYNRFTGNSVVVNTDKLAAGGQGAAAIPASSIIATKEGFTITPVLGIKFSPVKQISIFAETNLEFFYSYERQDAVTQDAANTRTLSKYNKGEYLINPVSVGIQFHFVNKN</sequence>
<dbReference type="Proteomes" id="UP000248198">
    <property type="component" value="Unassembled WGS sequence"/>
</dbReference>
<dbReference type="OrthoDB" id="752592at2"/>
<keyword evidence="3" id="KW-1185">Reference proteome</keyword>
<dbReference type="AlphaFoldDB" id="A0A318UGE3"/>
<evidence type="ECO:0000313" key="3">
    <source>
        <dbReference type="Proteomes" id="UP000248198"/>
    </source>
</evidence>
<dbReference type="RefSeq" id="WP_110827640.1">
    <property type="nucleotide sequence ID" value="NZ_QKLU01000002.1"/>
</dbReference>
<organism evidence="2 3">
    <name type="scientific">Pedobacter nutrimenti</name>
    <dbReference type="NCBI Taxonomy" id="1241337"/>
    <lineage>
        <taxon>Bacteria</taxon>
        <taxon>Pseudomonadati</taxon>
        <taxon>Bacteroidota</taxon>
        <taxon>Sphingobacteriia</taxon>
        <taxon>Sphingobacteriales</taxon>
        <taxon>Sphingobacteriaceae</taxon>
        <taxon>Pedobacter</taxon>
    </lineage>
</organism>
<keyword evidence="1" id="KW-0732">Signal</keyword>
<feature type="signal peptide" evidence="1">
    <location>
        <begin position="1"/>
        <end position="19"/>
    </location>
</feature>
<evidence type="ECO:0008006" key="4">
    <source>
        <dbReference type="Google" id="ProtNLM"/>
    </source>
</evidence>
<dbReference type="EMBL" id="QKLU01000002">
    <property type="protein sequence ID" value="PYF75466.1"/>
    <property type="molecule type" value="Genomic_DNA"/>
</dbReference>
<evidence type="ECO:0000256" key="1">
    <source>
        <dbReference type="SAM" id="SignalP"/>
    </source>
</evidence>
<evidence type="ECO:0000313" key="2">
    <source>
        <dbReference type="EMBL" id="PYF75466.1"/>
    </source>
</evidence>